<feature type="compositionally biased region" description="Basic residues" evidence="2">
    <location>
        <begin position="15"/>
        <end position="24"/>
    </location>
</feature>
<feature type="compositionally biased region" description="Basic residues" evidence="2">
    <location>
        <begin position="165"/>
        <end position="176"/>
    </location>
</feature>
<dbReference type="PANTHER" id="PTHR14972:SF7">
    <property type="entry name" value="PROTEIN FAM117A"/>
    <property type="match status" value="1"/>
</dbReference>
<dbReference type="Ensembl" id="ENSHBUT00000007578.1">
    <property type="protein sequence ID" value="ENSHBUP00000024816.1"/>
    <property type="gene ID" value="ENSHBUG00000006446.1"/>
</dbReference>
<dbReference type="OrthoDB" id="10037581at2759"/>
<dbReference type="Pfam" id="PF15388">
    <property type="entry name" value="FAM117"/>
    <property type="match status" value="1"/>
</dbReference>
<accession>A0A3Q2WH48</accession>
<evidence type="ECO:0000256" key="1">
    <source>
        <dbReference type="ARBA" id="ARBA00022553"/>
    </source>
</evidence>
<dbReference type="Proteomes" id="UP000264840">
    <property type="component" value="Unplaced"/>
</dbReference>
<dbReference type="PANTHER" id="PTHR14972">
    <property type="entry name" value="AGAP011572-PA"/>
    <property type="match status" value="1"/>
</dbReference>
<sequence>MTRLQFSNGFSSSSHHQHQRRKSRSWLTLASHHHHQSAPTSLPGRTATANNSHLELSGPRFDTVKMSGRSGAGHTRGAALGPQPLKATVPYQLASKPRPNRIDGKPARKARSHQLSPGMRRTMSLDAIIGPYLQGHWPKEPEGPSCVPRQDKSTQTPDSWSDRSHSRRGSSSHKRSASWGSAEHLREIAKLKQQLQQCSKPAVSGAHDKDRQRGYPQGGRSLGAAQTQPIPIPPAPLSTLVPPLRCSVEGLNQELEGMFISQSLHPLQRLLEVPDGHRAPVPLQSCSSGSQSDPPTTPPPSSSSTSSSPCSSPNYICTSQPNSDAPPDLHQGSTDSGLLSPFPSQNEADLSPLLNASSPGPNKSCCFQRKPPEGCERVRVWEEISSPQKPTMALISSCPDPNKVNFTPYGGSAFCPVSLPKPLLPSMDMFFRSFGSPASNCLNQGTSSCQMVSSNTWAVRPDPPAATTVMGESSGEGLAL</sequence>
<evidence type="ECO:0000256" key="2">
    <source>
        <dbReference type="SAM" id="MobiDB-lite"/>
    </source>
</evidence>
<dbReference type="InterPro" id="IPR026642">
    <property type="entry name" value="Glcci1/FAM117"/>
</dbReference>
<feature type="compositionally biased region" description="Polar residues" evidence="2">
    <location>
        <begin position="1"/>
        <end position="10"/>
    </location>
</feature>
<feature type="compositionally biased region" description="Low complexity" evidence="2">
    <location>
        <begin position="302"/>
        <end position="313"/>
    </location>
</feature>
<name>A0A3Q2WH48_HAPBU</name>
<evidence type="ECO:0000313" key="3">
    <source>
        <dbReference type="Ensembl" id="ENSHBUP00000024816.1"/>
    </source>
</evidence>
<feature type="region of interest" description="Disordered" evidence="2">
    <location>
        <begin position="278"/>
        <end position="354"/>
    </location>
</feature>
<feature type="region of interest" description="Disordered" evidence="2">
    <location>
        <begin position="133"/>
        <end position="236"/>
    </location>
</feature>
<reference evidence="3" key="1">
    <citation type="submission" date="2025-08" db="UniProtKB">
        <authorList>
            <consortium name="Ensembl"/>
        </authorList>
    </citation>
    <scope>IDENTIFICATION</scope>
</reference>
<organism evidence="3 4">
    <name type="scientific">Haplochromis burtoni</name>
    <name type="common">Burton's mouthbrooder</name>
    <name type="synonym">Chromis burtoni</name>
    <dbReference type="NCBI Taxonomy" id="8153"/>
    <lineage>
        <taxon>Eukaryota</taxon>
        <taxon>Metazoa</taxon>
        <taxon>Chordata</taxon>
        <taxon>Craniata</taxon>
        <taxon>Vertebrata</taxon>
        <taxon>Euteleostomi</taxon>
        <taxon>Actinopterygii</taxon>
        <taxon>Neopterygii</taxon>
        <taxon>Teleostei</taxon>
        <taxon>Neoteleostei</taxon>
        <taxon>Acanthomorphata</taxon>
        <taxon>Ovalentaria</taxon>
        <taxon>Cichlomorphae</taxon>
        <taxon>Cichliformes</taxon>
        <taxon>Cichlidae</taxon>
        <taxon>African cichlids</taxon>
        <taxon>Pseudocrenilabrinae</taxon>
        <taxon>Haplochromini</taxon>
        <taxon>Haplochromis</taxon>
    </lineage>
</organism>
<protein>
    <submittedName>
        <fullName evidence="3">Protein FAM117A-like</fullName>
    </submittedName>
</protein>
<proteinExistence type="predicted"/>
<keyword evidence="4" id="KW-1185">Reference proteome</keyword>
<feature type="compositionally biased region" description="Polar residues" evidence="2">
    <location>
        <begin position="331"/>
        <end position="354"/>
    </location>
</feature>
<dbReference type="RefSeq" id="XP_005947488.1">
    <property type="nucleotide sequence ID" value="XM_005947426.3"/>
</dbReference>
<dbReference type="STRING" id="8153.ENSHBUP00000024816"/>
<keyword evidence="1" id="KW-0597">Phosphoprotein</keyword>
<dbReference type="AlphaFoldDB" id="A0A3Q2WH48"/>
<dbReference type="GeneTree" id="ENSGT00950000183046"/>
<evidence type="ECO:0000313" key="4">
    <source>
        <dbReference type="Proteomes" id="UP000264840"/>
    </source>
</evidence>
<dbReference type="OMA" id="NCLNQGT"/>
<dbReference type="GeneID" id="102293841"/>
<feature type="compositionally biased region" description="Polar residues" evidence="2">
    <location>
        <begin position="314"/>
        <end position="323"/>
    </location>
</feature>
<feature type="region of interest" description="Disordered" evidence="2">
    <location>
        <begin position="1"/>
        <end position="121"/>
    </location>
</feature>
<reference evidence="3" key="2">
    <citation type="submission" date="2025-09" db="UniProtKB">
        <authorList>
            <consortium name="Ensembl"/>
        </authorList>
    </citation>
    <scope>IDENTIFICATION</scope>
</reference>